<evidence type="ECO:0000313" key="2">
    <source>
        <dbReference type="Proteomes" id="UP000790347"/>
    </source>
</evidence>
<reference evidence="1" key="1">
    <citation type="submission" date="2013-05" db="EMBL/GenBank/DDBJ databases">
        <authorList>
            <person name="Yim A.K.Y."/>
            <person name="Chan T.F."/>
            <person name="Ji K.M."/>
            <person name="Liu X.Y."/>
            <person name="Zhou J.W."/>
            <person name="Li R.Q."/>
            <person name="Yang K.Y."/>
            <person name="Li J."/>
            <person name="Li M."/>
            <person name="Law P.T.W."/>
            <person name="Wu Y.L."/>
            <person name="Cai Z.L."/>
            <person name="Qin H."/>
            <person name="Bao Y."/>
            <person name="Leung R.K.K."/>
            <person name="Ng P.K.S."/>
            <person name="Zou J."/>
            <person name="Zhong X.J."/>
            <person name="Ran P.X."/>
            <person name="Zhong N.S."/>
            <person name="Liu Z.G."/>
            <person name="Tsui S.K.W."/>
        </authorList>
    </citation>
    <scope>NUCLEOTIDE SEQUENCE</scope>
    <source>
        <strain evidence="1">Derf</strain>
        <tissue evidence="1">Whole organism</tissue>
    </source>
</reference>
<comment type="caution">
    <text evidence="1">The sequence shown here is derived from an EMBL/GenBank/DDBJ whole genome shotgun (WGS) entry which is preliminary data.</text>
</comment>
<protein>
    <submittedName>
        <fullName evidence="1">Uncharacterized protein</fullName>
    </submittedName>
</protein>
<dbReference type="AlphaFoldDB" id="A0A922L5E6"/>
<evidence type="ECO:0000313" key="1">
    <source>
        <dbReference type="EMBL" id="KAH9516059.1"/>
    </source>
</evidence>
<gene>
    <name evidence="1" type="ORF">DERF_006822</name>
</gene>
<keyword evidence="2" id="KW-1185">Reference proteome</keyword>
<organism evidence="1 2">
    <name type="scientific">Dermatophagoides farinae</name>
    <name type="common">American house dust mite</name>
    <dbReference type="NCBI Taxonomy" id="6954"/>
    <lineage>
        <taxon>Eukaryota</taxon>
        <taxon>Metazoa</taxon>
        <taxon>Ecdysozoa</taxon>
        <taxon>Arthropoda</taxon>
        <taxon>Chelicerata</taxon>
        <taxon>Arachnida</taxon>
        <taxon>Acari</taxon>
        <taxon>Acariformes</taxon>
        <taxon>Sarcoptiformes</taxon>
        <taxon>Astigmata</taxon>
        <taxon>Psoroptidia</taxon>
        <taxon>Analgoidea</taxon>
        <taxon>Pyroglyphidae</taxon>
        <taxon>Dermatophagoidinae</taxon>
        <taxon>Dermatophagoides</taxon>
    </lineage>
</organism>
<sequence length="82" mass="9251">MVDFFDNVTGNVQFDVFVYSNCDVSGLPIHDSNRSFLRPRTELNKCKSAKLEPSFFQFVTGCMFKYSTINAPPLLFGSAITK</sequence>
<dbReference type="Proteomes" id="UP000790347">
    <property type="component" value="Unassembled WGS sequence"/>
</dbReference>
<name>A0A922L5E6_DERFA</name>
<dbReference type="EMBL" id="ASGP02000003">
    <property type="protein sequence ID" value="KAH9516059.1"/>
    <property type="molecule type" value="Genomic_DNA"/>
</dbReference>
<accession>A0A922L5E6</accession>
<proteinExistence type="predicted"/>
<reference evidence="1" key="2">
    <citation type="journal article" date="2022" name="Res Sq">
        <title>Comparative Genomics Reveals Insights into the Divergent Evolution of Astigmatic Mites and Household Pest Adaptations.</title>
        <authorList>
            <person name="Xiong Q."/>
            <person name="Wan A.T.-Y."/>
            <person name="Liu X.-Y."/>
            <person name="Fung C.S.-H."/>
            <person name="Xiao X."/>
            <person name="Malainual N."/>
            <person name="Hou J."/>
            <person name="Wang L."/>
            <person name="Wang M."/>
            <person name="Yang K."/>
            <person name="Cui Y."/>
            <person name="Leung E."/>
            <person name="Nong W."/>
            <person name="Shin S.-K."/>
            <person name="Au S."/>
            <person name="Jeong K.Y."/>
            <person name="Chew F.T."/>
            <person name="Hui J."/>
            <person name="Leung T.F."/>
            <person name="Tungtrongchitr A."/>
            <person name="Zhong N."/>
            <person name="Liu Z."/>
            <person name="Tsui S."/>
        </authorList>
    </citation>
    <scope>NUCLEOTIDE SEQUENCE</scope>
    <source>
        <strain evidence="1">Derf</strain>
        <tissue evidence="1">Whole organism</tissue>
    </source>
</reference>